<evidence type="ECO:0000256" key="19">
    <source>
        <dbReference type="SAM" id="MobiDB-lite"/>
    </source>
</evidence>
<keyword evidence="4" id="KW-0158">Chromosome</keyword>
<keyword evidence="11 18" id="KW-0811">Translocation</keyword>
<keyword evidence="9" id="KW-0653">Protein transport</keyword>
<evidence type="ECO:0000256" key="15">
    <source>
        <dbReference type="ARBA" id="ARBA00023328"/>
    </source>
</evidence>
<dbReference type="EMBL" id="JAZGQO010000011">
    <property type="protein sequence ID" value="KAK6174173.1"/>
    <property type="molecule type" value="Genomic_DNA"/>
</dbReference>
<dbReference type="GO" id="GO:0031080">
    <property type="term" value="C:nuclear pore outer ring"/>
    <property type="evidence" value="ECO:0007669"/>
    <property type="project" value="TreeGrafter"/>
</dbReference>
<evidence type="ECO:0000256" key="10">
    <source>
        <dbReference type="ARBA" id="ARBA00022990"/>
    </source>
</evidence>
<evidence type="ECO:0000256" key="7">
    <source>
        <dbReference type="ARBA" id="ARBA00022816"/>
    </source>
</evidence>
<feature type="compositionally biased region" description="Polar residues" evidence="19">
    <location>
        <begin position="22"/>
        <end position="32"/>
    </location>
</feature>
<evidence type="ECO:0000256" key="16">
    <source>
        <dbReference type="ARBA" id="ARBA00056880"/>
    </source>
</evidence>
<dbReference type="GO" id="GO:0006606">
    <property type="term" value="P:protein import into nucleus"/>
    <property type="evidence" value="ECO:0007669"/>
    <property type="project" value="TreeGrafter"/>
</dbReference>
<comment type="caution">
    <text evidence="20">The sequence shown here is derived from an EMBL/GenBank/DDBJ whole genome shotgun (WGS) entry which is preliminary data.</text>
</comment>
<dbReference type="PANTHER" id="PTHR13003">
    <property type="entry name" value="NUP107-RELATED"/>
    <property type="match status" value="1"/>
</dbReference>
<keyword evidence="15" id="KW-0137">Centromere</keyword>
<dbReference type="Proteomes" id="UP001347796">
    <property type="component" value="Unassembled WGS sequence"/>
</dbReference>
<dbReference type="Gene3D" id="1.10.3450.20">
    <property type="match status" value="1"/>
</dbReference>
<name>A0AAN8JHN7_PATCE</name>
<keyword evidence="12 18" id="KW-0906">Nuclear pore complex</keyword>
<evidence type="ECO:0000256" key="11">
    <source>
        <dbReference type="ARBA" id="ARBA00023010"/>
    </source>
</evidence>
<keyword evidence="5" id="KW-0488">Methylation</keyword>
<keyword evidence="21" id="KW-1185">Reference proteome</keyword>
<dbReference type="GO" id="GO:0031965">
    <property type="term" value="C:nuclear membrane"/>
    <property type="evidence" value="ECO:0007669"/>
    <property type="project" value="UniProtKB-SubCell"/>
</dbReference>
<evidence type="ECO:0000256" key="12">
    <source>
        <dbReference type="ARBA" id="ARBA00023132"/>
    </source>
</evidence>
<dbReference type="GO" id="GO:0000973">
    <property type="term" value="P:post-transcriptional tethering of RNA polymerase II gene DNA at nuclear periphery"/>
    <property type="evidence" value="ECO:0007669"/>
    <property type="project" value="TreeGrafter"/>
</dbReference>
<comment type="subcellular location">
    <subcellularLocation>
        <location evidence="1">Chromosome</location>
        <location evidence="1">Centromere</location>
        <location evidence="1">Kinetochore</location>
    </subcellularLocation>
    <subcellularLocation>
        <location evidence="18">Nucleus</location>
        <location evidence="18">Nuclear pore complex</location>
    </subcellularLocation>
    <subcellularLocation>
        <location evidence="18">Nucleus membrane</location>
    </subcellularLocation>
</comment>
<comment type="function">
    <text evidence="18">Functions as a component of the nuclear pore complex (NPC).</text>
</comment>
<keyword evidence="13 18" id="KW-0472">Membrane</keyword>
<keyword evidence="14 18" id="KW-0539">Nucleus</keyword>
<evidence type="ECO:0000256" key="9">
    <source>
        <dbReference type="ARBA" id="ARBA00022927"/>
    </source>
</evidence>
<keyword evidence="7" id="KW-0509">mRNA transport</keyword>
<keyword evidence="6" id="KW-0597">Phosphoprotein</keyword>
<proteinExistence type="inferred from homology"/>
<evidence type="ECO:0000256" key="14">
    <source>
        <dbReference type="ARBA" id="ARBA00023242"/>
    </source>
</evidence>
<keyword evidence="8" id="KW-0995">Kinetochore</keyword>
<dbReference type="FunFam" id="1.10.3450.20:FF:000001">
    <property type="entry name" value="Nuclear pore complex protein"/>
    <property type="match status" value="1"/>
</dbReference>
<keyword evidence="3 18" id="KW-0813">Transport</keyword>
<dbReference type="FunFam" id="1.20.190.50:FF:000001">
    <property type="entry name" value="Nuclear pore complex protein"/>
    <property type="match status" value="1"/>
</dbReference>
<evidence type="ECO:0000256" key="3">
    <source>
        <dbReference type="ARBA" id="ARBA00022448"/>
    </source>
</evidence>
<comment type="subunit">
    <text evidence="17">Part of the nuclear pore complex (NPC). Forms part of the Nup160 subcomplex in the nuclear pore which is composed of NUP160, NUP133, NUP107 and Nup96; this complex plays a role in RNA export and in tethering Nup98 and NUP153 to the nucleus. Does not interact with TPR. Interacts with ZNF106.</text>
</comment>
<feature type="compositionally biased region" description="Basic and acidic residues" evidence="19">
    <location>
        <begin position="1"/>
        <end position="21"/>
    </location>
</feature>
<protein>
    <recommendedName>
        <fullName evidence="18">Nuclear pore complex protein</fullName>
    </recommendedName>
</protein>
<evidence type="ECO:0000256" key="1">
    <source>
        <dbReference type="ARBA" id="ARBA00004629"/>
    </source>
</evidence>
<keyword evidence="10" id="KW-0007">Acetylation</keyword>
<evidence type="ECO:0000256" key="8">
    <source>
        <dbReference type="ARBA" id="ARBA00022838"/>
    </source>
</evidence>
<dbReference type="InterPro" id="IPR007252">
    <property type="entry name" value="Nup84/Nup107"/>
</dbReference>
<dbReference type="GO" id="GO:0000776">
    <property type="term" value="C:kinetochore"/>
    <property type="evidence" value="ECO:0007669"/>
    <property type="project" value="UniProtKB-KW"/>
</dbReference>
<evidence type="ECO:0000256" key="5">
    <source>
        <dbReference type="ARBA" id="ARBA00022481"/>
    </source>
</evidence>
<feature type="region of interest" description="Disordered" evidence="19">
    <location>
        <begin position="1"/>
        <end position="32"/>
    </location>
</feature>
<evidence type="ECO:0000256" key="6">
    <source>
        <dbReference type="ARBA" id="ARBA00022553"/>
    </source>
</evidence>
<gene>
    <name evidence="20" type="ORF">SNE40_017498</name>
</gene>
<accession>A0AAN8JHN7</accession>
<evidence type="ECO:0000256" key="17">
    <source>
        <dbReference type="ARBA" id="ARBA00063956"/>
    </source>
</evidence>
<evidence type="ECO:0000256" key="13">
    <source>
        <dbReference type="ARBA" id="ARBA00023136"/>
    </source>
</evidence>
<dbReference type="GO" id="GO:0017056">
    <property type="term" value="F:structural constituent of nuclear pore"/>
    <property type="evidence" value="ECO:0007669"/>
    <property type="project" value="UniProtKB-UniRule"/>
</dbReference>
<evidence type="ECO:0000313" key="20">
    <source>
        <dbReference type="EMBL" id="KAK6174173.1"/>
    </source>
</evidence>
<reference evidence="20 21" key="1">
    <citation type="submission" date="2024-01" db="EMBL/GenBank/DDBJ databases">
        <title>The genome of the rayed Mediterranean limpet Patella caerulea (Linnaeus, 1758).</title>
        <authorList>
            <person name="Anh-Thu Weber A."/>
            <person name="Halstead-Nussloch G."/>
        </authorList>
    </citation>
    <scope>NUCLEOTIDE SEQUENCE [LARGE SCALE GENOMIC DNA]</scope>
    <source>
        <strain evidence="20">AATW-2023a</strain>
        <tissue evidence="20">Whole specimen</tissue>
    </source>
</reference>
<comment type="function">
    <text evidence="16">Plays a role in the nuclear pore complex (NPC) assembly and/or maintenance. Required for the assembly of peripheral proteins into the NPC. May anchor NUP62 to the NPC. Involved in nephrogenesis.</text>
</comment>
<evidence type="ECO:0000313" key="21">
    <source>
        <dbReference type="Proteomes" id="UP001347796"/>
    </source>
</evidence>
<evidence type="ECO:0000256" key="2">
    <source>
        <dbReference type="ARBA" id="ARBA00009510"/>
    </source>
</evidence>
<dbReference type="Pfam" id="PF04121">
    <property type="entry name" value="Nup84_Nup100"/>
    <property type="match status" value="1"/>
</dbReference>
<dbReference type="Gene3D" id="1.20.190.50">
    <property type="match status" value="1"/>
</dbReference>
<evidence type="ECO:0000256" key="18">
    <source>
        <dbReference type="RuleBase" id="RU365072"/>
    </source>
</evidence>
<evidence type="ECO:0000256" key="4">
    <source>
        <dbReference type="ARBA" id="ARBA00022454"/>
    </source>
</evidence>
<dbReference type="PANTHER" id="PTHR13003:SF2">
    <property type="entry name" value="NUCLEAR PORE COMPLEX PROTEIN NUP107"/>
    <property type="match status" value="1"/>
</dbReference>
<dbReference type="AlphaFoldDB" id="A0AAN8JHN7"/>
<comment type="similarity">
    <text evidence="2 18">Belongs to the nucleoporin Nup84/Nup107 family.</text>
</comment>
<dbReference type="GO" id="GO:0006406">
    <property type="term" value="P:mRNA export from nucleus"/>
    <property type="evidence" value="ECO:0007669"/>
    <property type="project" value="TreeGrafter"/>
</dbReference>
<organism evidence="20 21">
    <name type="scientific">Patella caerulea</name>
    <name type="common">Rayed Mediterranean limpet</name>
    <dbReference type="NCBI Taxonomy" id="87958"/>
    <lineage>
        <taxon>Eukaryota</taxon>
        <taxon>Metazoa</taxon>
        <taxon>Spiralia</taxon>
        <taxon>Lophotrochozoa</taxon>
        <taxon>Mollusca</taxon>
        <taxon>Gastropoda</taxon>
        <taxon>Patellogastropoda</taxon>
        <taxon>Patelloidea</taxon>
        <taxon>Patellidae</taxon>
        <taxon>Patella</taxon>
    </lineage>
</organism>
<sequence length="919" mass="106306">MEKFTFPQKKLDSLFEDKQKEQQQTSTLPKPNFQKSLKLLDEAVSSPVYSQRFQQTPKSGILRNTSFTPKYASPIPGPRFDLSAIGGSPGGYGLQSDSMITNYMSQGHHSQLNSMLADDITTTNVSLLIEDDPGLAASSGVYRDFYECVKSNPSNMQVFELMSDCETVCTDQVLLLKKLVNRTTRNTQQKLKKTYDTLELLYSEKCTWQLLRSLYKDRLSDHDTPHEEKMVLDTPGKIDNKSDEMIIDELFEKTPWIRQAQLVIDWLESSSLDNLEMFSDNVRFFSDQAVAWENTLHELKGKKDGTITSTTRAFVDELDPDAPIRQNKSLDDLDKEDELRLLQHMFVCIRAGQLEKAQEVCRNCGQSWRAATLEGWRPFHDSNYQKLGEGGQVESVQGNQYRDIWKLVCWRMSQEGKFSQYEKGIYGIMSGNLGAVLPVCKTWQDYLWGYFKVMVDTQVEREVRMSTTSPRSFEDLPQEYWDRLMKPEQVFSEIEASLDEKVQRESRMWFNVIQKYIILGDIGSLIETMFTWIQADSKRLPQHLIRFMAHLVLVLRKITDIQHTDKANTILETYIEILIKNNNKQLVAFYVSNLPKKSQINWYAKFLEGIEDKSERQNVLRLAEDEDLDIPLITKTVVENIRQREGSAAAAASASGTEITDEDREKIEAIDWLVFDPKQRGEAVKQANAVMRSFIAVKKHEAAKEVFNKLPADTIDIIIRQQTQAGSEMLKPEVENAIREYMCIKAYLDAVDGFNDWFTFFHHAKPQKPDLTMGATFTDKVAYEHRIRQYETELERWRHNLTSQTKISKERIYNILLFTDGGWMVDKATDDTADDGRKVQMERLRELHIPGLCFNLHHMLHSTEMYADCLQLADYIASEQYRLYKEFSSEDLKTLLRHLQESSLKLLDKNKDPLGYELV</sequence>